<dbReference type="Proteomes" id="UP000699975">
    <property type="component" value="Unassembled WGS sequence"/>
</dbReference>
<accession>A0ABS6SLR0</accession>
<evidence type="ECO:0008006" key="4">
    <source>
        <dbReference type="Google" id="ProtNLM"/>
    </source>
</evidence>
<keyword evidence="1" id="KW-0812">Transmembrane</keyword>
<gene>
    <name evidence="2" type="ORF">KCG45_06990</name>
</gene>
<sequence>MPKDHVPQLVFEQQLKLEAQRVLDDFIFQRAPVQSRLLQFLVERTLSGRTAPSQYEIAVDGLGKDGDYDVENDSYPRVQISRLRRNLENYYARNLPLNGLRIRIASSSYRIEMLPLDGSLQNADESESPVSELRVSTANNPTKMVIGVIIAFGILTGCLILAVRFFSEGSTSEARAIAKPYTVLRFDENPLMLGAEVSSEMVQTVRVISELQLRNSFVSNHLDPGQYDNDARYLVDMNFGPEDEMPAIFVTLSDQDGNTLYFDTISLEGSSEGITDKIEASLVYITSPTGAIAQAELKGVNDATSSGYSCFLSIENLRSEGTKTSSLVNECLDRYPNSEFRSFWFARRAFATYQMQIRDGNPVQKSGPAWDDLRNALQADRFNAFANFVAAKVELAEGNCPRAQSLIDRSLERGASYPILVAAAEASALSCTTSDIDLRRQKDRLLAIAQSNLNPDPLLHVYLMIGLLATEDRGMAASIADRLVIPNPDGLVEITADTLRRALNDRDFAKENRPQLETMVRSLVWNDGLASNILELLEAERPGQ</sequence>
<proteinExistence type="predicted"/>
<keyword evidence="1" id="KW-0472">Membrane</keyword>
<evidence type="ECO:0000313" key="2">
    <source>
        <dbReference type="EMBL" id="MBV7265921.1"/>
    </source>
</evidence>
<organism evidence="2 3">
    <name type="scientific">Erythrobacter ani</name>
    <dbReference type="NCBI Taxonomy" id="2827235"/>
    <lineage>
        <taxon>Bacteria</taxon>
        <taxon>Pseudomonadati</taxon>
        <taxon>Pseudomonadota</taxon>
        <taxon>Alphaproteobacteria</taxon>
        <taxon>Sphingomonadales</taxon>
        <taxon>Erythrobacteraceae</taxon>
        <taxon>Erythrobacter/Porphyrobacter group</taxon>
        <taxon>Erythrobacter</taxon>
    </lineage>
</organism>
<comment type="caution">
    <text evidence="2">The sequence shown here is derived from an EMBL/GenBank/DDBJ whole genome shotgun (WGS) entry which is preliminary data.</text>
</comment>
<name>A0ABS6SLR0_9SPHN</name>
<feature type="transmembrane region" description="Helical" evidence="1">
    <location>
        <begin position="144"/>
        <end position="166"/>
    </location>
</feature>
<dbReference type="EMBL" id="JAGSPB010000002">
    <property type="protein sequence ID" value="MBV7265921.1"/>
    <property type="molecule type" value="Genomic_DNA"/>
</dbReference>
<keyword evidence="3" id="KW-1185">Reference proteome</keyword>
<dbReference type="RefSeq" id="WP_218316512.1">
    <property type="nucleotide sequence ID" value="NZ_JAGSPB010000002.1"/>
</dbReference>
<protein>
    <recommendedName>
        <fullName evidence="4">Adenylate cyclase</fullName>
    </recommendedName>
</protein>
<keyword evidence="1" id="KW-1133">Transmembrane helix</keyword>
<reference evidence="2 3" key="1">
    <citation type="submission" date="2021-04" db="EMBL/GenBank/DDBJ databases">
        <authorList>
            <person name="Pira H."/>
            <person name="Risdian C."/>
            <person name="Wink J."/>
        </authorList>
    </citation>
    <scope>NUCLEOTIDE SEQUENCE [LARGE SCALE GENOMIC DNA]</scope>
    <source>
        <strain evidence="2 3">WH131</strain>
    </source>
</reference>
<evidence type="ECO:0000313" key="3">
    <source>
        <dbReference type="Proteomes" id="UP000699975"/>
    </source>
</evidence>
<evidence type="ECO:0000256" key="1">
    <source>
        <dbReference type="SAM" id="Phobius"/>
    </source>
</evidence>